<accession>Q984R4</accession>
<dbReference type="KEGG" id="mlo:mlr7877"/>
<sequence>MMSNCAMGAFRPGKYSLCIVAAAAMISGCQALDATKTDAVALKPVVHALRSKPVVLPVYVMSTVHSLRIEPELLTTSTTGSTEIDHAFVSPQPIKIGTPGAGKIAYNPAIGGSFPGSSPYICSPSGFGQRASCHPRYF</sequence>
<evidence type="ECO:0000313" key="3">
    <source>
        <dbReference type="Proteomes" id="UP000000552"/>
    </source>
</evidence>
<gene>
    <name evidence="2" type="ordered locus">mlr7877</name>
</gene>
<proteinExistence type="predicted"/>
<dbReference type="EMBL" id="BA000012">
    <property type="protein sequence ID" value="BAB54249.1"/>
    <property type="molecule type" value="Genomic_DNA"/>
</dbReference>
<reference evidence="2 3" key="1">
    <citation type="journal article" date="2000" name="DNA Res.">
        <title>Complete genome structure of the nitrogen-fixing symbiotic bacterium Mesorhizobium loti.</title>
        <authorList>
            <person name="Kaneko T."/>
            <person name="Nakamura Y."/>
            <person name="Sato S."/>
            <person name="Asamizu E."/>
            <person name="Kato T."/>
            <person name="Sasamoto S."/>
            <person name="Watanabe A."/>
            <person name="Idesawa K."/>
            <person name="Ishikawa A."/>
            <person name="Kawashima K."/>
            <person name="Kimura T."/>
            <person name="Kishida Y."/>
            <person name="Kiyokawa C."/>
            <person name="Kohara M."/>
            <person name="Matsumoto M."/>
            <person name="Matsuno A."/>
            <person name="Mochizuki Y."/>
            <person name="Nakayama S."/>
            <person name="Nakazaki N."/>
            <person name="Shimpo S."/>
            <person name="Sugimoto M."/>
            <person name="Takeuchi C."/>
            <person name="Yamada M."/>
            <person name="Tabata S."/>
        </authorList>
    </citation>
    <scope>NUCLEOTIDE SEQUENCE [LARGE SCALE GENOMIC DNA]</scope>
    <source>
        <strain evidence="3">LMG 29417 / CECT 9101 / MAFF 303099</strain>
    </source>
</reference>
<evidence type="ECO:0000313" key="2">
    <source>
        <dbReference type="EMBL" id="BAB54249.1"/>
    </source>
</evidence>
<evidence type="ECO:0000256" key="1">
    <source>
        <dbReference type="SAM" id="SignalP"/>
    </source>
</evidence>
<feature type="signal peptide" evidence="1">
    <location>
        <begin position="1"/>
        <end position="31"/>
    </location>
</feature>
<keyword evidence="1" id="KW-0732">Signal</keyword>
<dbReference type="AlphaFoldDB" id="Q984R4"/>
<organism evidence="2 3">
    <name type="scientific">Mesorhizobium japonicum (strain LMG 29417 / CECT 9101 / MAFF 303099)</name>
    <name type="common">Mesorhizobium loti (strain MAFF 303099)</name>
    <dbReference type="NCBI Taxonomy" id="266835"/>
    <lineage>
        <taxon>Bacteria</taxon>
        <taxon>Pseudomonadati</taxon>
        <taxon>Pseudomonadota</taxon>
        <taxon>Alphaproteobacteria</taxon>
        <taxon>Hyphomicrobiales</taxon>
        <taxon>Phyllobacteriaceae</taxon>
        <taxon>Mesorhizobium</taxon>
    </lineage>
</organism>
<dbReference type="HOGENOM" id="CLU_170273_0_0_5"/>
<protein>
    <submittedName>
        <fullName evidence="2">Mlr7877 protein</fullName>
    </submittedName>
</protein>
<name>Q984R4_RHILO</name>
<dbReference type="Proteomes" id="UP000000552">
    <property type="component" value="Chromosome"/>
</dbReference>
<feature type="chain" id="PRO_5004323156" evidence="1">
    <location>
        <begin position="32"/>
        <end position="138"/>
    </location>
</feature>